<gene>
    <name evidence="7" type="primary">folK</name>
    <name evidence="7" type="ORF">RT723_11810</name>
</gene>
<sequence length="164" mass="18222">MTELVYVGLGANLKSPLETIKLAINELTVLPHSELVGVSKIYSSKPMGPADQPDYINAVALIRTELTPHQLFSHTCAIEDKHGRTRVGEHWGPRTLDLDILLYGQHQINDEQLVVPHYGLQQREFVIYPLLDITPDLVLPCGTIVESLTKNIPLNGMTPLLSTH</sequence>
<accession>A0ABU3R1Y2</accession>
<name>A0ABU3R1Y2_9GAMM</name>
<dbReference type="CDD" id="cd00483">
    <property type="entry name" value="HPPK"/>
    <property type="match status" value="1"/>
</dbReference>
<evidence type="ECO:0000256" key="4">
    <source>
        <dbReference type="ARBA" id="ARBA00029766"/>
    </source>
</evidence>
<dbReference type="RefSeq" id="WP_216054015.1">
    <property type="nucleotide sequence ID" value="NZ_JAWCUA010000009.1"/>
</dbReference>
<feature type="domain" description="7,8-dihydro-6-hydroxymethylpterin-pyrophosphokinase" evidence="6">
    <location>
        <begin position="90"/>
        <end position="101"/>
    </location>
</feature>
<keyword evidence="8" id="KW-1185">Reference proteome</keyword>
<dbReference type="NCBIfam" id="TIGR01498">
    <property type="entry name" value="folK"/>
    <property type="match status" value="1"/>
</dbReference>
<comment type="function">
    <text evidence="3">Catalyzes the transfer of pyrophosphate from adenosine triphosphate (ATP) to 6-hydroxymethyl-7,8-dihydropterin, an enzymatic step in folate biosynthesis pathway.</text>
</comment>
<dbReference type="PANTHER" id="PTHR43071">
    <property type="entry name" value="2-AMINO-4-HYDROXY-6-HYDROXYMETHYLDIHYDROPTERIDINE PYROPHOSPHOKINASE"/>
    <property type="match status" value="1"/>
</dbReference>
<protein>
    <recommendedName>
        <fullName evidence="2">2-amino-4-hydroxy-6-hydroxymethyldihydropteridine pyrophosphokinase</fullName>
    </recommendedName>
    <alternativeName>
        <fullName evidence="4">6-hydroxymethyl-7,8-dihydropterin pyrophosphokinase</fullName>
    </alternativeName>
    <alternativeName>
        <fullName evidence="5">7,8-dihydro-6-hydroxymethylpterin-pyrophosphokinase</fullName>
    </alternativeName>
</protein>
<dbReference type="InterPro" id="IPR000550">
    <property type="entry name" value="Hppk"/>
</dbReference>
<dbReference type="PANTHER" id="PTHR43071:SF1">
    <property type="entry name" value="2-AMINO-4-HYDROXY-6-HYDROXYMETHYLDIHYDROPTERIDINE PYROPHOSPHOKINASE"/>
    <property type="match status" value="1"/>
</dbReference>
<dbReference type="Pfam" id="PF01288">
    <property type="entry name" value="HPPK"/>
    <property type="match status" value="1"/>
</dbReference>
<evidence type="ECO:0000256" key="2">
    <source>
        <dbReference type="ARBA" id="ARBA00016218"/>
    </source>
</evidence>
<evidence type="ECO:0000313" key="8">
    <source>
        <dbReference type="Proteomes" id="UP001257914"/>
    </source>
</evidence>
<dbReference type="PROSITE" id="PS00794">
    <property type="entry name" value="HPPK"/>
    <property type="match status" value="1"/>
</dbReference>
<keyword evidence="7" id="KW-0808">Transferase</keyword>
<comment type="similarity">
    <text evidence="1">Belongs to the HPPK family.</text>
</comment>
<proteinExistence type="inferred from homology"/>
<evidence type="ECO:0000256" key="5">
    <source>
        <dbReference type="ARBA" id="ARBA00033413"/>
    </source>
</evidence>
<organism evidence="7 8">
    <name type="scientific">Psychrosphaera aquimarina</name>
    <dbReference type="NCBI Taxonomy" id="2044854"/>
    <lineage>
        <taxon>Bacteria</taxon>
        <taxon>Pseudomonadati</taxon>
        <taxon>Pseudomonadota</taxon>
        <taxon>Gammaproteobacteria</taxon>
        <taxon>Alteromonadales</taxon>
        <taxon>Pseudoalteromonadaceae</taxon>
        <taxon>Psychrosphaera</taxon>
    </lineage>
</organism>
<dbReference type="EMBL" id="JAWCUA010000009">
    <property type="protein sequence ID" value="MDU0113672.1"/>
    <property type="molecule type" value="Genomic_DNA"/>
</dbReference>
<evidence type="ECO:0000313" key="7">
    <source>
        <dbReference type="EMBL" id="MDU0113672.1"/>
    </source>
</evidence>
<dbReference type="Proteomes" id="UP001257914">
    <property type="component" value="Unassembled WGS sequence"/>
</dbReference>
<reference evidence="7 8" key="1">
    <citation type="submission" date="2023-10" db="EMBL/GenBank/DDBJ databases">
        <title>Psychrosphaera aquimaarina strain SW33 isolated from seawater.</title>
        <authorList>
            <person name="Bayburt H."/>
            <person name="Kim J.M."/>
            <person name="Choi B.J."/>
            <person name="Jeon C.O."/>
        </authorList>
    </citation>
    <scope>NUCLEOTIDE SEQUENCE [LARGE SCALE GENOMIC DNA]</scope>
    <source>
        <strain evidence="7 8">KCTC 52743</strain>
    </source>
</reference>
<evidence type="ECO:0000259" key="6">
    <source>
        <dbReference type="PROSITE" id="PS00794"/>
    </source>
</evidence>
<comment type="caution">
    <text evidence="7">The sequence shown here is derived from an EMBL/GenBank/DDBJ whole genome shotgun (WGS) entry which is preliminary data.</text>
</comment>
<dbReference type="GO" id="GO:0003848">
    <property type="term" value="F:2-amino-4-hydroxy-6-hydroxymethyldihydropteridine diphosphokinase activity"/>
    <property type="evidence" value="ECO:0007669"/>
    <property type="project" value="UniProtKB-EC"/>
</dbReference>
<evidence type="ECO:0000256" key="1">
    <source>
        <dbReference type="ARBA" id="ARBA00005810"/>
    </source>
</evidence>
<evidence type="ECO:0000256" key="3">
    <source>
        <dbReference type="ARBA" id="ARBA00029409"/>
    </source>
</evidence>